<sequence length="310" mass="32598">MGILSPAEDMIQITPKLIIKKPHKPARETAGVQAGQGEMQGEMNEVVSLVAPSSARRKTRWSRISGPPASYSAVCTTALVSSTATASPVYNTLLHGPDDDSLAAIPETPNKVQTATDILDAGCLHLSRTHLDALTSTHSPRRTPPPLPPRRASETTSTSATARRHTGEPNADGDGQTTLLAGAWSAALCASCGSAGPRPPAARLQIVFVNADDDPNLWWAVRGADAAFGIATGYKADVLPVPEVFAGNLIYATAAPLNNHCRDCIEDAPFEHDANVLLSNGPANKHWLVTLIAPDCGCHLRGPPTTMTTT</sequence>
<name>A0A5C2SCQ2_9APHY</name>
<dbReference type="EMBL" id="ML122262">
    <property type="protein sequence ID" value="RPD61530.1"/>
    <property type="molecule type" value="Genomic_DNA"/>
</dbReference>
<proteinExistence type="predicted"/>
<dbReference type="InterPro" id="IPR016169">
    <property type="entry name" value="FAD-bd_PCMH_sub2"/>
</dbReference>
<feature type="region of interest" description="Disordered" evidence="1">
    <location>
        <begin position="132"/>
        <end position="177"/>
    </location>
</feature>
<evidence type="ECO:0000313" key="2">
    <source>
        <dbReference type="EMBL" id="RPD61530.1"/>
    </source>
</evidence>
<dbReference type="OrthoDB" id="9996127at2759"/>
<accession>A0A5C2SCQ2</accession>
<keyword evidence="3" id="KW-1185">Reference proteome</keyword>
<dbReference type="Gene3D" id="3.40.462.20">
    <property type="match status" value="1"/>
</dbReference>
<dbReference type="STRING" id="1328759.A0A5C2SCQ2"/>
<reference evidence="2" key="1">
    <citation type="journal article" date="2018" name="Genome Biol. Evol.">
        <title>Genomics and development of Lentinus tigrinus, a white-rot wood-decaying mushroom with dimorphic fruiting bodies.</title>
        <authorList>
            <person name="Wu B."/>
            <person name="Xu Z."/>
            <person name="Knudson A."/>
            <person name="Carlson A."/>
            <person name="Chen N."/>
            <person name="Kovaka S."/>
            <person name="LaButti K."/>
            <person name="Lipzen A."/>
            <person name="Pennachio C."/>
            <person name="Riley R."/>
            <person name="Schakwitz W."/>
            <person name="Umezawa K."/>
            <person name="Ohm R.A."/>
            <person name="Grigoriev I.V."/>
            <person name="Nagy L.G."/>
            <person name="Gibbons J."/>
            <person name="Hibbett D."/>
        </authorList>
    </citation>
    <scope>NUCLEOTIDE SEQUENCE [LARGE SCALE GENOMIC DNA]</scope>
    <source>
        <strain evidence="2">ALCF2SS1-6</strain>
    </source>
</reference>
<evidence type="ECO:0000313" key="3">
    <source>
        <dbReference type="Proteomes" id="UP000313359"/>
    </source>
</evidence>
<gene>
    <name evidence="2" type="ORF">L227DRAFT_610528</name>
</gene>
<organism evidence="2 3">
    <name type="scientific">Lentinus tigrinus ALCF2SS1-6</name>
    <dbReference type="NCBI Taxonomy" id="1328759"/>
    <lineage>
        <taxon>Eukaryota</taxon>
        <taxon>Fungi</taxon>
        <taxon>Dikarya</taxon>
        <taxon>Basidiomycota</taxon>
        <taxon>Agaricomycotina</taxon>
        <taxon>Agaricomycetes</taxon>
        <taxon>Polyporales</taxon>
        <taxon>Polyporaceae</taxon>
        <taxon>Lentinus</taxon>
    </lineage>
</organism>
<dbReference type="AlphaFoldDB" id="A0A5C2SCQ2"/>
<dbReference type="Proteomes" id="UP000313359">
    <property type="component" value="Unassembled WGS sequence"/>
</dbReference>
<dbReference type="Gene3D" id="3.30.465.10">
    <property type="match status" value="1"/>
</dbReference>
<protein>
    <submittedName>
        <fullName evidence="2">Uncharacterized protein</fullName>
    </submittedName>
</protein>
<evidence type="ECO:0000256" key="1">
    <source>
        <dbReference type="SAM" id="MobiDB-lite"/>
    </source>
</evidence>